<dbReference type="PROSITE" id="PS00562">
    <property type="entry name" value="CBM1_1"/>
    <property type="match status" value="1"/>
</dbReference>
<accession>A0A4U7ALD3</accession>
<dbReference type="Pfam" id="PF26410">
    <property type="entry name" value="GH5_mannosidase"/>
    <property type="match status" value="1"/>
</dbReference>
<evidence type="ECO:0000256" key="2">
    <source>
        <dbReference type="ARBA" id="ARBA00004613"/>
    </source>
</evidence>
<comment type="catalytic activity">
    <reaction evidence="1">
        <text>Random hydrolysis of (1-&gt;4)-beta-D-mannosidic linkages in mannans, galactomannans and glucomannans.</text>
        <dbReference type="EC" id="3.2.1.78"/>
    </reaction>
</comment>
<name>A0A4U7ALD3_9PEZI</name>
<dbReference type="EC" id="3.2.1.78" evidence="4"/>
<comment type="caution">
    <text evidence="12">The sequence shown here is derived from an EMBL/GenBank/DDBJ whole genome shotgun (WGS) entry which is preliminary data.</text>
</comment>
<evidence type="ECO:0000256" key="10">
    <source>
        <dbReference type="SAM" id="SignalP"/>
    </source>
</evidence>
<dbReference type="InterPro" id="IPR045053">
    <property type="entry name" value="MAN-like"/>
</dbReference>
<evidence type="ECO:0000256" key="1">
    <source>
        <dbReference type="ARBA" id="ARBA00001678"/>
    </source>
</evidence>
<dbReference type="EMBL" id="PTQR01000126">
    <property type="protein sequence ID" value="TKX18818.1"/>
    <property type="molecule type" value="Genomic_DNA"/>
</dbReference>
<evidence type="ECO:0000256" key="9">
    <source>
        <dbReference type="SAM" id="MobiDB-lite"/>
    </source>
</evidence>
<dbReference type="GO" id="GO:0005576">
    <property type="term" value="C:extracellular region"/>
    <property type="evidence" value="ECO:0007669"/>
    <property type="project" value="UniProtKB-SubCell"/>
</dbReference>
<reference evidence="12 13" key="1">
    <citation type="submission" date="2018-02" db="EMBL/GenBank/DDBJ databases">
        <title>Draft genome sequences of Elsinoe sp., causing black scab on jojoba.</title>
        <authorList>
            <person name="Stodart B."/>
            <person name="Jeffress S."/>
            <person name="Ash G."/>
            <person name="Arun Chinnappa K."/>
        </authorList>
    </citation>
    <scope>NUCLEOTIDE SEQUENCE [LARGE SCALE GENOMIC DNA]</scope>
    <source>
        <strain evidence="12 13">Hillstone_2</strain>
    </source>
</reference>
<dbReference type="SUPFAM" id="SSF51445">
    <property type="entry name" value="(Trans)glycosidases"/>
    <property type="match status" value="1"/>
</dbReference>
<evidence type="ECO:0000313" key="12">
    <source>
        <dbReference type="EMBL" id="TKX18818.1"/>
    </source>
</evidence>
<evidence type="ECO:0000256" key="7">
    <source>
        <dbReference type="ARBA" id="ARBA00022801"/>
    </source>
</evidence>
<dbReference type="Gene3D" id="3.20.20.80">
    <property type="entry name" value="Glycosidases"/>
    <property type="match status" value="1"/>
</dbReference>
<gene>
    <name evidence="12" type="ORF">C1H76_9079</name>
</gene>
<dbReference type="FunFam" id="3.20.20.80:FF:000076">
    <property type="entry name" value="Mannan endo-1,4-beta-mannosidase A"/>
    <property type="match status" value="1"/>
</dbReference>
<dbReference type="InterPro" id="IPR000254">
    <property type="entry name" value="CBD"/>
</dbReference>
<feature type="domain" description="CBM1" evidence="11">
    <location>
        <begin position="18"/>
        <end position="54"/>
    </location>
</feature>
<feature type="region of interest" description="Disordered" evidence="9">
    <location>
        <begin position="73"/>
        <end position="111"/>
    </location>
</feature>
<proteinExistence type="inferred from homology"/>
<dbReference type="PANTHER" id="PTHR31451">
    <property type="match status" value="1"/>
</dbReference>
<dbReference type="InterPro" id="IPR018087">
    <property type="entry name" value="Glyco_hydro_5_CS"/>
</dbReference>
<keyword evidence="8" id="KW-0326">Glycosidase</keyword>
<evidence type="ECO:0000256" key="4">
    <source>
        <dbReference type="ARBA" id="ARBA00012706"/>
    </source>
</evidence>
<dbReference type="SUPFAM" id="SSF57180">
    <property type="entry name" value="Cellulose-binding domain"/>
    <property type="match status" value="1"/>
</dbReference>
<keyword evidence="5" id="KW-0964">Secreted</keyword>
<evidence type="ECO:0000256" key="3">
    <source>
        <dbReference type="ARBA" id="ARBA00005641"/>
    </source>
</evidence>
<dbReference type="PROSITE" id="PS00659">
    <property type="entry name" value="GLYCOSYL_HYDROL_F5"/>
    <property type="match status" value="1"/>
</dbReference>
<feature type="chain" id="PRO_5020792564" description="mannan endo-1,4-beta-mannosidase" evidence="10">
    <location>
        <begin position="18"/>
        <end position="463"/>
    </location>
</feature>
<dbReference type="GO" id="GO:0030248">
    <property type="term" value="F:cellulose binding"/>
    <property type="evidence" value="ECO:0007669"/>
    <property type="project" value="InterPro"/>
</dbReference>
<dbReference type="GO" id="GO:0016985">
    <property type="term" value="F:mannan endo-1,4-beta-mannosidase activity"/>
    <property type="evidence" value="ECO:0007669"/>
    <property type="project" value="UniProtKB-EC"/>
</dbReference>
<dbReference type="PANTHER" id="PTHR31451:SF39">
    <property type="entry name" value="MANNAN ENDO-1,4-BETA-MANNOSIDASE 1"/>
    <property type="match status" value="1"/>
</dbReference>
<evidence type="ECO:0000259" key="11">
    <source>
        <dbReference type="PROSITE" id="PS51164"/>
    </source>
</evidence>
<dbReference type="InterPro" id="IPR001547">
    <property type="entry name" value="Glyco_hydro_5"/>
</dbReference>
<dbReference type="InterPro" id="IPR035971">
    <property type="entry name" value="CBD_sf"/>
</dbReference>
<protein>
    <recommendedName>
        <fullName evidence="4">mannan endo-1,4-beta-mannosidase</fullName>
        <ecNumber evidence="4">3.2.1.78</ecNumber>
    </recommendedName>
</protein>
<dbReference type="PROSITE" id="PS51164">
    <property type="entry name" value="CBM1_2"/>
    <property type="match status" value="1"/>
</dbReference>
<evidence type="ECO:0000313" key="13">
    <source>
        <dbReference type="Proteomes" id="UP000308133"/>
    </source>
</evidence>
<dbReference type="Pfam" id="PF00734">
    <property type="entry name" value="CBM_1"/>
    <property type="match status" value="1"/>
</dbReference>
<evidence type="ECO:0000256" key="5">
    <source>
        <dbReference type="ARBA" id="ARBA00022525"/>
    </source>
</evidence>
<dbReference type="SMART" id="SM00236">
    <property type="entry name" value="fCBD"/>
    <property type="match status" value="1"/>
</dbReference>
<comment type="similarity">
    <text evidence="3">Belongs to the glycosyl hydrolase 5 (cellulase A) family.</text>
</comment>
<keyword evidence="7" id="KW-0378">Hydrolase</keyword>
<sequence>MKSLLLVLPSLLSGAAAQTVGAYGQCGGNGWTGGVQCVSGFYCSVINPWYSQCIAGANTLSTVVTKAPTSSATKSAAPTTTVKPAAPTTTAKPVTPSTTKASSSPAPTAGSGSSSIASAAGSLFNIDGKKQYFVGTNSYWIGFLNNDADIDTVMSHLQTSGIKVLRVWGFNDVTAIPGSGTVYYQSFINGVATINTGANGLQRLDAVVKSAAAHNIKLVINFVNNWTDYGGMAAYFSYAGITSNAEWYTSAKAQAQYQAYIKAVVTRYANSPAVLAWELANEPRCKGCATTVLTNWIKTTSAYIKSLDSKHMVAIGDEGFGLTEGSDNSYPYTTAEGVDWDANCKVATIDYCTYHLYPESWSVTPGLEWGNAWITNHGKACAAAGKPCVLEEFGFHNDAATEYAWETTALNDVNTGGDMYWQYGDTLSGGQTSQDGNTVYYQDANWKVMVAPHIADVAKKARQ</sequence>
<comment type="subcellular location">
    <subcellularLocation>
        <location evidence="2">Secreted</location>
    </subcellularLocation>
</comment>
<dbReference type="Proteomes" id="UP000308133">
    <property type="component" value="Unassembled WGS sequence"/>
</dbReference>
<dbReference type="AlphaFoldDB" id="A0A4U7ALD3"/>
<dbReference type="InterPro" id="IPR017853">
    <property type="entry name" value="GH"/>
</dbReference>
<keyword evidence="6 10" id="KW-0732">Signal</keyword>
<dbReference type="GO" id="GO:0046355">
    <property type="term" value="P:mannan catabolic process"/>
    <property type="evidence" value="ECO:0007669"/>
    <property type="project" value="UniProtKB-ARBA"/>
</dbReference>
<feature type="signal peptide" evidence="10">
    <location>
        <begin position="1"/>
        <end position="17"/>
    </location>
</feature>
<evidence type="ECO:0000256" key="8">
    <source>
        <dbReference type="ARBA" id="ARBA00023295"/>
    </source>
</evidence>
<evidence type="ECO:0000256" key="6">
    <source>
        <dbReference type="ARBA" id="ARBA00022729"/>
    </source>
</evidence>
<organism evidence="12 13">
    <name type="scientific">Elsinoe australis</name>
    <dbReference type="NCBI Taxonomy" id="40998"/>
    <lineage>
        <taxon>Eukaryota</taxon>
        <taxon>Fungi</taxon>
        <taxon>Dikarya</taxon>
        <taxon>Ascomycota</taxon>
        <taxon>Pezizomycotina</taxon>
        <taxon>Dothideomycetes</taxon>
        <taxon>Dothideomycetidae</taxon>
        <taxon>Myriangiales</taxon>
        <taxon>Elsinoaceae</taxon>
        <taxon>Elsinoe</taxon>
    </lineage>
</organism>